<evidence type="ECO:0000313" key="1">
    <source>
        <dbReference type="EMBL" id="KHJ35616.1"/>
    </source>
</evidence>
<keyword evidence="2" id="KW-1185">Reference proteome</keyword>
<evidence type="ECO:0000313" key="2">
    <source>
        <dbReference type="Proteomes" id="UP000030854"/>
    </source>
</evidence>
<dbReference type="STRING" id="52586.A0A0B1PFE5"/>
<dbReference type="Proteomes" id="UP000030854">
    <property type="component" value="Unassembled WGS sequence"/>
</dbReference>
<proteinExistence type="predicted"/>
<organism evidence="1 2">
    <name type="scientific">Uncinula necator</name>
    <name type="common">Grape powdery mildew</name>
    <dbReference type="NCBI Taxonomy" id="52586"/>
    <lineage>
        <taxon>Eukaryota</taxon>
        <taxon>Fungi</taxon>
        <taxon>Dikarya</taxon>
        <taxon>Ascomycota</taxon>
        <taxon>Pezizomycotina</taxon>
        <taxon>Leotiomycetes</taxon>
        <taxon>Erysiphales</taxon>
        <taxon>Erysiphaceae</taxon>
        <taxon>Erysiphe</taxon>
    </lineage>
</organism>
<dbReference type="AlphaFoldDB" id="A0A0B1PFE5"/>
<protein>
    <submittedName>
        <fullName evidence="1">Putative glycosyl</fullName>
    </submittedName>
</protein>
<dbReference type="HOGENOM" id="CLU_1409766_0_0_1"/>
<sequence length="193" mass="22753">MSNSNCLSHFPPVTPTKHTQIPAIRYSQQLGSPILPRQPVREHRQYQNNFHEQQLSKLSKTPCQLPIHELANLSKTYRDEDRYGGAEHSFELCLGIFYDTCRRTGVQTQFFKDAFSTMLKGSAREYYHLYLMNSNLTFDEMITRLRAHFETAERQEQMLSKWKNLSLQRLIEENPTISYAECFEILVKDLRRT</sequence>
<reference evidence="1 2" key="1">
    <citation type="journal article" date="2014" name="BMC Genomics">
        <title>Adaptive genomic structural variation in the grape powdery mildew pathogen, Erysiphe necator.</title>
        <authorList>
            <person name="Jones L."/>
            <person name="Riaz S."/>
            <person name="Morales-Cruz A."/>
            <person name="Amrine K.C."/>
            <person name="McGuire B."/>
            <person name="Gubler W.D."/>
            <person name="Walker M.A."/>
            <person name="Cantu D."/>
        </authorList>
    </citation>
    <scope>NUCLEOTIDE SEQUENCE [LARGE SCALE GENOMIC DNA]</scope>
    <source>
        <strain evidence="2">c</strain>
    </source>
</reference>
<accession>A0A0B1PFE5</accession>
<name>A0A0B1PFE5_UNCNE</name>
<dbReference type="EMBL" id="JNVN01000322">
    <property type="protein sequence ID" value="KHJ35616.1"/>
    <property type="molecule type" value="Genomic_DNA"/>
</dbReference>
<gene>
    <name evidence="1" type="ORF">EV44_g3168</name>
</gene>
<comment type="caution">
    <text evidence="1">The sequence shown here is derived from an EMBL/GenBank/DDBJ whole genome shotgun (WGS) entry which is preliminary data.</text>
</comment>